<sequence>MFNVLRNSDSAKELVYQGVRLVLVRRVTELQQQWRDYNGLIIDTAIEHEAKAIVEAVRRAKGIESLIPLFINDIQDFPRELVCHTDGFIDTQHQENVAHKTIAINKRLAQIMVKDSSNFDEEIKYKTLGFIYSRNQIFAPFTSRVSRIGYHFPLLSLYYKNEEKTLLKILESLEKQGYIAKTFRDHIHLCKSCDSNYLNFKEICSSCKSADIQARDMIHHFVCAHVAPENDFKTEDGLSCPKCDKHLRHIGIDYDKPSSIFSCNSCANEFQNPEMQASCFDCDTDNTLSELLQKTIGDYSISAHGEQWLFDMQSPLKKQIETSEIDDGTIPISIFKVLLKQEVKRILTTGITSQFVTIQYENAQFKTLNETMQHALKTEIAEIIRSYLLPSDIMTVQDYNLFHIFIPDTKNPYPERIEHIDYNLNKLLNDNIKKEKSPITVTKTALNSNTKIDTLFNYKDLSQC</sequence>
<dbReference type="Proteomes" id="UP000624701">
    <property type="component" value="Unassembled WGS sequence"/>
</dbReference>
<dbReference type="EMBL" id="BMDQ01000001">
    <property type="protein sequence ID" value="GGI56170.1"/>
    <property type="molecule type" value="Genomic_DNA"/>
</dbReference>
<evidence type="ECO:0000313" key="2">
    <source>
        <dbReference type="EMBL" id="GGI56170.1"/>
    </source>
</evidence>
<evidence type="ECO:0000313" key="3">
    <source>
        <dbReference type="Proteomes" id="UP000624701"/>
    </source>
</evidence>
<gene>
    <name evidence="2" type="ORF">GCM10011444_04790</name>
</gene>
<proteinExistence type="predicted"/>
<dbReference type="InterPro" id="IPR040572">
    <property type="entry name" value="TackOD1"/>
</dbReference>
<feature type="domain" description="Thaumarchaeal output" evidence="1">
    <location>
        <begin position="120"/>
        <end position="301"/>
    </location>
</feature>
<comment type="caution">
    <text evidence="2">The sequence shown here is derived from an EMBL/GenBank/DDBJ whole genome shotgun (WGS) entry which is preliminary data.</text>
</comment>
<dbReference type="RefSeq" id="WP_188373100.1">
    <property type="nucleotide sequence ID" value="NZ_BMDQ01000001.1"/>
</dbReference>
<evidence type="ECO:0000259" key="1">
    <source>
        <dbReference type="Pfam" id="PF18551"/>
    </source>
</evidence>
<protein>
    <recommendedName>
        <fullName evidence="1">Thaumarchaeal output domain-containing protein</fullName>
    </recommendedName>
</protein>
<keyword evidence="3" id="KW-1185">Reference proteome</keyword>
<accession>A0ABQ2BUP9</accession>
<reference evidence="3" key="1">
    <citation type="journal article" date="2019" name="Int. J. Syst. Evol. Microbiol.">
        <title>The Global Catalogue of Microorganisms (GCM) 10K type strain sequencing project: providing services to taxonomists for standard genome sequencing and annotation.</title>
        <authorList>
            <consortium name="The Broad Institute Genomics Platform"/>
            <consortium name="The Broad Institute Genome Sequencing Center for Infectious Disease"/>
            <person name="Wu L."/>
            <person name="Ma J."/>
        </authorList>
    </citation>
    <scope>NUCLEOTIDE SEQUENCE [LARGE SCALE GENOMIC DNA]</scope>
    <source>
        <strain evidence="3">CCM 8681</strain>
    </source>
</reference>
<name>A0ABQ2BUP9_9FLAO</name>
<organism evidence="2 3">
    <name type="scientific">Winogradskyella haliclonae</name>
    <dbReference type="NCBI Taxonomy" id="2048558"/>
    <lineage>
        <taxon>Bacteria</taxon>
        <taxon>Pseudomonadati</taxon>
        <taxon>Bacteroidota</taxon>
        <taxon>Flavobacteriia</taxon>
        <taxon>Flavobacteriales</taxon>
        <taxon>Flavobacteriaceae</taxon>
        <taxon>Winogradskyella</taxon>
    </lineage>
</organism>
<dbReference type="Pfam" id="PF18551">
    <property type="entry name" value="TackOD1"/>
    <property type="match status" value="1"/>
</dbReference>